<feature type="chain" id="PRO_5022937952" evidence="1">
    <location>
        <begin position="23"/>
        <end position="215"/>
    </location>
</feature>
<reference evidence="2 3" key="1">
    <citation type="submission" date="2019-05" db="EMBL/GenBank/DDBJ databases">
        <title>Another draft genome of Portunus trituberculatus and its Hox gene families provides insights of decapod evolution.</title>
        <authorList>
            <person name="Jeong J.-H."/>
            <person name="Song I."/>
            <person name="Kim S."/>
            <person name="Choi T."/>
            <person name="Kim D."/>
            <person name="Ryu S."/>
            <person name="Kim W."/>
        </authorList>
    </citation>
    <scope>NUCLEOTIDE SEQUENCE [LARGE SCALE GENOMIC DNA]</scope>
    <source>
        <tissue evidence="2">Muscle</tissue>
    </source>
</reference>
<comment type="caution">
    <text evidence="2">The sequence shown here is derived from an EMBL/GenBank/DDBJ whole genome shotgun (WGS) entry which is preliminary data.</text>
</comment>
<keyword evidence="1" id="KW-0732">Signal</keyword>
<evidence type="ECO:0000256" key="1">
    <source>
        <dbReference type="SAM" id="SignalP"/>
    </source>
</evidence>
<feature type="signal peptide" evidence="1">
    <location>
        <begin position="1"/>
        <end position="22"/>
    </location>
</feature>
<dbReference type="EMBL" id="VSRR010009484">
    <property type="protein sequence ID" value="MPC50411.1"/>
    <property type="molecule type" value="Genomic_DNA"/>
</dbReference>
<dbReference type="Proteomes" id="UP000324222">
    <property type="component" value="Unassembled WGS sequence"/>
</dbReference>
<evidence type="ECO:0000313" key="3">
    <source>
        <dbReference type="Proteomes" id="UP000324222"/>
    </source>
</evidence>
<proteinExistence type="predicted"/>
<keyword evidence="3" id="KW-1185">Reference proteome</keyword>
<protein>
    <submittedName>
        <fullName evidence="2">Uncharacterized protein</fullName>
    </submittedName>
</protein>
<dbReference type="AlphaFoldDB" id="A0A5B7FSL3"/>
<accession>A0A5B7FSL3</accession>
<name>A0A5B7FSL3_PORTR</name>
<evidence type="ECO:0000313" key="2">
    <source>
        <dbReference type="EMBL" id="MPC50411.1"/>
    </source>
</evidence>
<sequence>MMSVWLLLLPCLLTGRTTRGQAAPGAEYQLMAPQALEDSTLKETICVDPERIPVGICTVMKRGKLYKIFKKKVPECSQYGMSLLNEYFPNTAFLGKPIYFCCDNIVTIAALVDPLQIHKWRDEREINSVRIWSRRYKAMRKTPYYDKFKNHLKLAVDKDSKEAMDKIRRAKSNTEEKGDQALIKALQIVDQIRFDELDERLSKAKIIEGERSDVW</sequence>
<gene>
    <name evidence="2" type="ORF">E2C01_044239</name>
</gene>
<organism evidence="2 3">
    <name type="scientific">Portunus trituberculatus</name>
    <name type="common">Swimming crab</name>
    <name type="synonym">Neptunus trituberculatus</name>
    <dbReference type="NCBI Taxonomy" id="210409"/>
    <lineage>
        <taxon>Eukaryota</taxon>
        <taxon>Metazoa</taxon>
        <taxon>Ecdysozoa</taxon>
        <taxon>Arthropoda</taxon>
        <taxon>Crustacea</taxon>
        <taxon>Multicrustacea</taxon>
        <taxon>Malacostraca</taxon>
        <taxon>Eumalacostraca</taxon>
        <taxon>Eucarida</taxon>
        <taxon>Decapoda</taxon>
        <taxon>Pleocyemata</taxon>
        <taxon>Brachyura</taxon>
        <taxon>Eubrachyura</taxon>
        <taxon>Portunoidea</taxon>
        <taxon>Portunidae</taxon>
        <taxon>Portuninae</taxon>
        <taxon>Portunus</taxon>
    </lineage>
</organism>